<dbReference type="OrthoDB" id="3271139at2759"/>
<sequence>MEVILNNVARRFIVCAPKFDDGAFSPFGRSTHRSLALYLDSPHLNGPKERLGGLLFTKDYWREDSTRTKRELDIYGLLAMHQIPHVAEMETGGDVVDMRTITQECVGTTSADPLPGNETSRLQKLQAHRVFLKDTGRDLTTFCNAKDLVTCVADAMEAHQAAFDRACILYRDISVGNIMISPRHRGFLVDWDHWNLAIHVCEPPRLL</sequence>
<evidence type="ECO:0000313" key="3">
    <source>
        <dbReference type="Proteomes" id="UP000812287"/>
    </source>
</evidence>
<comment type="caution">
    <text evidence="2">The sequence shown here is derived from an EMBL/GenBank/DDBJ whole genome shotgun (WGS) entry which is preliminary data.</text>
</comment>
<dbReference type="SUPFAM" id="SSF56112">
    <property type="entry name" value="Protein kinase-like (PK-like)"/>
    <property type="match status" value="1"/>
</dbReference>
<dbReference type="AlphaFoldDB" id="A0A9P8ATL0"/>
<name>A0A9P8ATL0_9AGAR</name>
<keyword evidence="3" id="KW-1185">Reference proteome</keyword>
<dbReference type="InterPro" id="IPR040976">
    <property type="entry name" value="Pkinase_fungal"/>
</dbReference>
<dbReference type="InterPro" id="IPR011009">
    <property type="entry name" value="Kinase-like_dom_sf"/>
</dbReference>
<gene>
    <name evidence="2" type="ORF">BT62DRAFT_893154</name>
</gene>
<feature type="domain" description="Fungal-type protein kinase" evidence="1">
    <location>
        <begin position="58"/>
        <end position="192"/>
    </location>
</feature>
<evidence type="ECO:0000259" key="1">
    <source>
        <dbReference type="Pfam" id="PF17667"/>
    </source>
</evidence>
<dbReference type="GeneID" id="66105432"/>
<dbReference type="RefSeq" id="XP_043040611.1">
    <property type="nucleotide sequence ID" value="XM_043183135.1"/>
</dbReference>
<evidence type="ECO:0000313" key="2">
    <source>
        <dbReference type="EMBL" id="KAG7447111.1"/>
    </source>
</evidence>
<dbReference type="Pfam" id="PF17667">
    <property type="entry name" value="Pkinase_fungal"/>
    <property type="match status" value="1"/>
</dbReference>
<protein>
    <recommendedName>
        <fullName evidence="1">Fungal-type protein kinase domain-containing protein</fullName>
    </recommendedName>
</protein>
<dbReference type="Proteomes" id="UP000812287">
    <property type="component" value="Unassembled WGS sequence"/>
</dbReference>
<proteinExistence type="predicted"/>
<reference evidence="2" key="1">
    <citation type="submission" date="2020-11" db="EMBL/GenBank/DDBJ databases">
        <title>Adaptations for nitrogen fixation in a non-lichenized fungal sporocarp promotes dispersal by wood-feeding termites.</title>
        <authorList>
            <consortium name="DOE Joint Genome Institute"/>
            <person name="Koch R.A."/>
            <person name="Yoon G."/>
            <person name="Arayal U."/>
            <person name="Lail K."/>
            <person name="Amirebrahimi M."/>
            <person name="Labutti K."/>
            <person name="Lipzen A."/>
            <person name="Riley R."/>
            <person name="Barry K."/>
            <person name="Henrissat B."/>
            <person name="Grigoriev I.V."/>
            <person name="Herr J.R."/>
            <person name="Aime M.C."/>
        </authorList>
    </citation>
    <scope>NUCLEOTIDE SEQUENCE</scope>
    <source>
        <strain evidence="2">MCA 3950</strain>
    </source>
</reference>
<organism evidence="2 3">
    <name type="scientific">Guyanagaster necrorhizus</name>
    <dbReference type="NCBI Taxonomy" id="856835"/>
    <lineage>
        <taxon>Eukaryota</taxon>
        <taxon>Fungi</taxon>
        <taxon>Dikarya</taxon>
        <taxon>Basidiomycota</taxon>
        <taxon>Agaricomycotina</taxon>
        <taxon>Agaricomycetes</taxon>
        <taxon>Agaricomycetidae</taxon>
        <taxon>Agaricales</taxon>
        <taxon>Marasmiineae</taxon>
        <taxon>Physalacriaceae</taxon>
        <taxon>Guyanagaster</taxon>
    </lineage>
</organism>
<accession>A0A9P8ATL0</accession>
<dbReference type="EMBL" id="MU250532">
    <property type="protein sequence ID" value="KAG7447111.1"/>
    <property type="molecule type" value="Genomic_DNA"/>
</dbReference>